<dbReference type="Gene3D" id="3.40.140.10">
    <property type="entry name" value="Cytidine Deaminase, domain 2"/>
    <property type="match status" value="1"/>
</dbReference>
<keyword evidence="4 8" id="KW-0479">Metal-binding</keyword>
<organism evidence="10 11">
    <name type="scientific">Caminicella sporogenes DSM 14501</name>
    <dbReference type="NCBI Taxonomy" id="1121266"/>
    <lineage>
        <taxon>Bacteria</taxon>
        <taxon>Bacillati</taxon>
        <taxon>Bacillota</taxon>
        <taxon>Clostridia</taxon>
        <taxon>Peptostreptococcales</taxon>
        <taxon>Caminicellaceae</taxon>
        <taxon>Caminicella</taxon>
    </lineage>
</organism>
<accession>A0A1M6SAJ8</accession>
<feature type="binding site" evidence="8">
    <location>
        <position position="51"/>
    </location>
    <ligand>
        <name>Zn(2+)</name>
        <dbReference type="ChEBI" id="CHEBI:29105"/>
        <note>catalytic</note>
    </ligand>
</feature>
<feature type="active site" description="Proton donor" evidence="8">
    <location>
        <position position="53"/>
    </location>
</feature>
<dbReference type="EMBL" id="FRAJ01000017">
    <property type="protein sequence ID" value="SHK41568.1"/>
    <property type="molecule type" value="Genomic_DNA"/>
</dbReference>
<dbReference type="PANTHER" id="PTHR11079">
    <property type="entry name" value="CYTOSINE DEAMINASE FAMILY MEMBER"/>
    <property type="match status" value="1"/>
</dbReference>
<dbReference type="GO" id="GO:0002100">
    <property type="term" value="P:tRNA wobble adenosine to inosine editing"/>
    <property type="evidence" value="ECO:0007669"/>
    <property type="project" value="UniProtKB-UniRule"/>
</dbReference>
<comment type="cofactor">
    <cofactor evidence="8">
        <name>Zn(2+)</name>
        <dbReference type="ChEBI" id="CHEBI:29105"/>
    </cofactor>
    <text evidence="8">Binds 1 zinc ion per subunit.</text>
</comment>
<evidence type="ECO:0000256" key="8">
    <source>
        <dbReference type="HAMAP-Rule" id="MF_00972"/>
    </source>
</evidence>
<evidence type="ECO:0000256" key="7">
    <source>
        <dbReference type="ARBA" id="ARBA00048045"/>
    </source>
</evidence>
<feature type="domain" description="CMP/dCMP-type deaminase" evidence="9">
    <location>
        <begin position="1"/>
        <end position="111"/>
    </location>
</feature>
<keyword evidence="5 8" id="KW-0378">Hydrolase</keyword>
<proteinExistence type="inferred from homology"/>
<dbReference type="SUPFAM" id="SSF53927">
    <property type="entry name" value="Cytidine deaminase-like"/>
    <property type="match status" value="1"/>
</dbReference>
<comment type="similarity">
    <text evidence="1">Belongs to the cytidine and deoxycytidylate deaminase family. ADAT2 subfamily.</text>
</comment>
<comment type="catalytic activity">
    <reaction evidence="7 8">
        <text>adenosine(34) in tRNA + H2O + H(+) = inosine(34) in tRNA + NH4(+)</text>
        <dbReference type="Rhea" id="RHEA:43168"/>
        <dbReference type="Rhea" id="RHEA-COMP:10373"/>
        <dbReference type="Rhea" id="RHEA-COMP:10374"/>
        <dbReference type="ChEBI" id="CHEBI:15377"/>
        <dbReference type="ChEBI" id="CHEBI:15378"/>
        <dbReference type="ChEBI" id="CHEBI:28938"/>
        <dbReference type="ChEBI" id="CHEBI:74411"/>
        <dbReference type="ChEBI" id="CHEBI:82852"/>
        <dbReference type="EC" id="3.5.4.33"/>
    </reaction>
</comment>
<evidence type="ECO:0000313" key="10">
    <source>
        <dbReference type="EMBL" id="SHK41568.1"/>
    </source>
</evidence>
<dbReference type="InterPro" id="IPR016193">
    <property type="entry name" value="Cytidine_deaminase-like"/>
</dbReference>
<dbReference type="PROSITE" id="PS00903">
    <property type="entry name" value="CYT_DCMP_DEAMINASES_1"/>
    <property type="match status" value="1"/>
</dbReference>
<dbReference type="STRING" id="1121266.SAMN02745883_01998"/>
<dbReference type="PROSITE" id="PS51747">
    <property type="entry name" value="CYT_DCMP_DEAMINASES_2"/>
    <property type="match status" value="1"/>
</dbReference>
<evidence type="ECO:0000256" key="5">
    <source>
        <dbReference type="ARBA" id="ARBA00022801"/>
    </source>
</evidence>
<dbReference type="InterPro" id="IPR016192">
    <property type="entry name" value="APOBEC/CMP_deaminase_Zn-bd"/>
</dbReference>
<dbReference type="AlphaFoldDB" id="A0A1M6SAJ8"/>
<name>A0A1M6SAJ8_9FIRM</name>
<dbReference type="GO" id="GO:0008270">
    <property type="term" value="F:zinc ion binding"/>
    <property type="evidence" value="ECO:0007669"/>
    <property type="project" value="UniProtKB-UniRule"/>
</dbReference>
<dbReference type="HAMAP" id="MF_00972">
    <property type="entry name" value="tRNA_aden_deaminase"/>
    <property type="match status" value="1"/>
</dbReference>
<dbReference type="EC" id="3.5.4.33" evidence="8"/>
<comment type="subunit">
    <text evidence="2 8">Homodimer.</text>
</comment>
<dbReference type="InterPro" id="IPR002125">
    <property type="entry name" value="CMP_dCMP_dom"/>
</dbReference>
<dbReference type="InterPro" id="IPR028883">
    <property type="entry name" value="tRNA_aden_deaminase"/>
</dbReference>
<dbReference type="InterPro" id="IPR058535">
    <property type="entry name" value="MafB19-deam"/>
</dbReference>
<feature type="binding site" evidence="8">
    <location>
        <position position="81"/>
    </location>
    <ligand>
        <name>Zn(2+)</name>
        <dbReference type="ChEBI" id="CHEBI:29105"/>
        <note>catalytic</note>
    </ligand>
</feature>
<sequence>MKEYFMKEALIEAKKAFEIGEVPIGAVIVRKNEIIARGYNLRETLKDPTAHAEIIAIKKAAQVLSSWRLTDCELYVTIEPCAMCAGAIVLSRLNKLVIGAMDPKGGAAGSLYNIVNDERLNHRAEVIYGILESECSEIMKKFFRRLRGK</sequence>
<dbReference type="Pfam" id="PF14437">
    <property type="entry name" value="MafB19-deam"/>
    <property type="match status" value="1"/>
</dbReference>
<evidence type="ECO:0000313" key="11">
    <source>
        <dbReference type="Proteomes" id="UP000184082"/>
    </source>
</evidence>
<evidence type="ECO:0000259" key="9">
    <source>
        <dbReference type="PROSITE" id="PS51747"/>
    </source>
</evidence>
<dbReference type="CDD" id="cd01285">
    <property type="entry name" value="nucleoside_deaminase"/>
    <property type="match status" value="1"/>
</dbReference>
<keyword evidence="6 8" id="KW-0862">Zinc</keyword>
<evidence type="ECO:0000256" key="4">
    <source>
        <dbReference type="ARBA" id="ARBA00022723"/>
    </source>
</evidence>
<evidence type="ECO:0000256" key="1">
    <source>
        <dbReference type="ARBA" id="ARBA00010669"/>
    </source>
</evidence>
<protein>
    <recommendedName>
        <fullName evidence="8">tRNA-specific adenosine deaminase</fullName>
        <ecNumber evidence="8">3.5.4.33</ecNumber>
    </recommendedName>
</protein>
<dbReference type="FunFam" id="3.40.140.10:FF:000005">
    <property type="entry name" value="tRNA-specific adenosine deaminase"/>
    <property type="match status" value="1"/>
</dbReference>
<evidence type="ECO:0000256" key="3">
    <source>
        <dbReference type="ARBA" id="ARBA00022694"/>
    </source>
</evidence>
<keyword evidence="11" id="KW-1185">Reference proteome</keyword>
<keyword evidence="3 8" id="KW-0819">tRNA processing</keyword>
<evidence type="ECO:0000256" key="6">
    <source>
        <dbReference type="ARBA" id="ARBA00022833"/>
    </source>
</evidence>
<dbReference type="Proteomes" id="UP000184082">
    <property type="component" value="Unassembled WGS sequence"/>
</dbReference>
<reference evidence="10 11" key="1">
    <citation type="submission" date="2016-11" db="EMBL/GenBank/DDBJ databases">
        <authorList>
            <person name="Jaros S."/>
            <person name="Januszkiewicz K."/>
            <person name="Wedrychowicz H."/>
        </authorList>
    </citation>
    <scope>NUCLEOTIDE SEQUENCE [LARGE SCALE GENOMIC DNA]</scope>
    <source>
        <strain evidence="10 11">DSM 14501</strain>
    </source>
</reference>
<comment type="function">
    <text evidence="8">Catalyzes the deamination of adenosine to inosine at the wobble position 34 of tRNA(Arg2).</text>
</comment>
<gene>
    <name evidence="8" type="primary">tadA</name>
    <name evidence="10" type="ORF">SAMN02745883_01998</name>
</gene>
<dbReference type="RefSeq" id="WP_072968110.1">
    <property type="nucleotide sequence ID" value="NZ_FRAJ01000017.1"/>
</dbReference>
<dbReference type="GO" id="GO:0052717">
    <property type="term" value="F:tRNA-specific adenosine-34 deaminase activity"/>
    <property type="evidence" value="ECO:0007669"/>
    <property type="project" value="UniProtKB-UniRule"/>
</dbReference>
<dbReference type="NCBIfam" id="NF008113">
    <property type="entry name" value="PRK10860.1"/>
    <property type="match status" value="1"/>
</dbReference>
<evidence type="ECO:0000256" key="2">
    <source>
        <dbReference type="ARBA" id="ARBA00011738"/>
    </source>
</evidence>
<feature type="binding site" evidence="8">
    <location>
        <position position="84"/>
    </location>
    <ligand>
        <name>Zn(2+)</name>
        <dbReference type="ChEBI" id="CHEBI:29105"/>
        <note>catalytic</note>
    </ligand>
</feature>
<dbReference type="PANTHER" id="PTHR11079:SF202">
    <property type="entry name" value="TRNA-SPECIFIC ADENOSINE DEAMINASE"/>
    <property type="match status" value="1"/>
</dbReference>